<proteinExistence type="predicted"/>
<dbReference type="NCBIfam" id="NF006124">
    <property type="entry name" value="PRK08268.1"/>
    <property type="match status" value="1"/>
</dbReference>
<organism evidence="5 6">
    <name type="scientific">Paraburkholderia pallida</name>
    <dbReference type="NCBI Taxonomy" id="2547399"/>
    <lineage>
        <taxon>Bacteria</taxon>
        <taxon>Pseudomonadati</taxon>
        <taxon>Pseudomonadota</taxon>
        <taxon>Betaproteobacteria</taxon>
        <taxon>Burkholderiales</taxon>
        <taxon>Burkholderiaceae</taxon>
        <taxon>Paraburkholderia</taxon>
    </lineage>
</organism>
<dbReference type="FunFam" id="3.40.50.720:FF:000009">
    <property type="entry name" value="Fatty oxidation complex, alpha subunit"/>
    <property type="match status" value="1"/>
</dbReference>
<protein>
    <submittedName>
        <fullName evidence="5">3-hydroxyacyl-CoA dehydrogenase</fullName>
    </submittedName>
</protein>
<dbReference type="GO" id="GO:0016616">
    <property type="term" value="F:oxidoreductase activity, acting on the CH-OH group of donors, NAD or NADP as acceptor"/>
    <property type="evidence" value="ECO:0007669"/>
    <property type="project" value="InterPro"/>
</dbReference>
<keyword evidence="1" id="KW-0560">Oxidoreductase</keyword>
<dbReference type="OrthoDB" id="5287258at2"/>
<evidence type="ECO:0000256" key="1">
    <source>
        <dbReference type="ARBA" id="ARBA00023002"/>
    </source>
</evidence>
<dbReference type="AlphaFoldDB" id="A0A4P7D4Q0"/>
<feature type="domain" description="3-hydroxyacyl-CoA dehydrogenase C-terminal" evidence="2">
    <location>
        <begin position="420"/>
        <end position="497"/>
    </location>
</feature>
<name>A0A4P7D4Q0_9BURK</name>
<reference evidence="5 6" key="1">
    <citation type="submission" date="2019-03" db="EMBL/GenBank/DDBJ databases">
        <title>Paraburkholderia sp. 7MH5, isolated from subtropical forest soil.</title>
        <authorList>
            <person name="Gao Z.-H."/>
            <person name="Qiu L.-H."/>
        </authorList>
    </citation>
    <scope>NUCLEOTIDE SEQUENCE [LARGE SCALE GENOMIC DNA]</scope>
    <source>
        <strain evidence="5 6">7MH5</strain>
    </source>
</reference>
<feature type="domain" description="3-hydroxybutyryl-CoA dehydrogenase reduced Rossmann-fold" evidence="4">
    <location>
        <begin position="351"/>
        <end position="418"/>
    </location>
</feature>
<dbReference type="RefSeq" id="WP_134759305.1">
    <property type="nucleotide sequence ID" value="NZ_CP038151.1"/>
</dbReference>
<dbReference type="InterPro" id="IPR013328">
    <property type="entry name" value="6PGD_dom2"/>
</dbReference>
<dbReference type="Pfam" id="PF18321">
    <property type="entry name" value="3HCDH_RFF"/>
    <property type="match status" value="1"/>
</dbReference>
<evidence type="ECO:0000259" key="3">
    <source>
        <dbReference type="Pfam" id="PF02737"/>
    </source>
</evidence>
<feature type="domain" description="3-hydroxyacyl-CoA dehydrogenase C-terminal" evidence="2">
    <location>
        <begin position="191"/>
        <end position="288"/>
    </location>
</feature>
<dbReference type="Gene3D" id="3.30.750.190">
    <property type="match status" value="1"/>
</dbReference>
<dbReference type="Pfam" id="PF02737">
    <property type="entry name" value="3HCDH_N"/>
    <property type="match status" value="1"/>
</dbReference>
<dbReference type="PANTHER" id="PTHR48075">
    <property type="entry name" value="3-HYDROXYACYL-COA DEHYDROGENASE FAMILY PROTEIN"/>
    <property type="match status" value="1"/>
</dbReference>
<dbReference type="SUPFAM" id="SSF48179">
    <property type="entry name" value="6-phosphogluconate dehydrogenase C-terminal domain-like"/>
    <property type="match status" value="2"/>
</dbReference>
<feature type="domain" description="3-hydroxyacyl-CoA dehydrogenase NAD binding" evidence="3">
    <location>
        <begin position="10"/>
        <end position="188"/>
    </location>
</feature>
<dbReference type="Pfam" id="PF00725">
    <property type="entry name" value="3HCDH"/>
    <property type="match status" value="2"/>
</dbReference>
<dbReference type="Proteomes" id="UP000295727">
    <property type="component" value="Chromosome 4"/>
</dbReference>
<sequence>MCEGLSKSSSVAVIGAGAMGAGIAHVAALAGHRVILFDVKKDAVSNAIRSIETALGKAIVKGKMCEAEAQSAISRIVAVNDISEIKGVGLVVEAVAERLDVKRKIFADVEAIVEDACILATNTSSISITAIGAQMKRPERLIGMHFFNPAPVMALVEVVSGLATSRDIADCVYSTARDWGKVPVHTKSTPGFIVNRVARPYYAEGLRSLSEKVADAASIDALMREAGQFRMGPLELMDLIGHDVNFAVTESVFSAMFADRRFAPSIIQRELVDGGFLGRKTGRGFFDYSEGAERPEPTIEPLASAPENVKLGPKSSSGAKLQERLIDAGLLVSGERTAEPDVIAEIDGVFLMQTDGRTATKRASEIGREVVLVDFAQDYLATKRVGVSRSMQCAEPAYRAIVGALQRCHYEVVPLKDVAGMVVMRTVAMLVNEASDAVDQGVCSAEDVDLAMEKGVNYPIGPLKWADEVGVELFHRVLINLREHYGEERYRASPLLSAHRWGRMPIHSNAKIVSKLSA</sequence>
<dbReference type="PANTHER" id="PTHR48075:SF5">
    <property type="entry name" value="3-HYDROXYBUTYRYL-COA DEHYDROGENASE"/>
    <property type="match status" value="1"/>
</dbReference>
<dbReference type="InterPro" id="IPR006176">
    <property type="entry name" value="3-OHacyl-CoA_DH_NAD-bd"/>
</dbReference>
<evidence type="ECO:0000313" key="5">
    <source>
        <dbReference type="EMBL" id="QBR03669.1"/>
    </source>
</evidence>
<dbReference type="SUPFAM" id="SSF51735">
    <property type="entry name" value="NAD(P)-binding Rossmann-fold domains"/>
    <property type="match status" value="1"/>
</dbReference>
<dbReference type="GO" id="GO:0070403">
    <property type="term" value="F:NAD+ binding"/>
    <property type="evidence" value="ECO:0007669"/>
    <property type="project" value="InterPro"/>
</dbReference>
<dbReference type="KEGG" id="ppai:E1956_41925"/>
<dbReference type="Gene3D" id="3.40.50.720">
    <property type="entry name" value="NAD(P)-binding Rossmann-like Domain"/>
    <property type="match status" value="1"/>
</dbReference>
<dbReference type="InterPro" id="IPR006108">
    <property type="entry name" value="3HC_DH_C"/>
</dbReference>
<evidence type="ECO:0000259" key="2">
    <source>
        <dbReference type="Pfam" id="PF00725"/>
    </source>
</evidence>
<keyword evidence="6" id="KW-1185">Reference proteome</keyword>
<evidence type="ECO:0000313" key="6">
    <source>
        <dbReference type="Proteomes" id="UP000295727"/>
    </source>
</evidence>
<dbReference type="InterPro" id="IPR041040">
    <property type="entry name" value="3HCDH_RFF"/>
</dbReference>
<evidence type="ECO:0000259" key="4">
    <source>
        <dbReference type="Pfam" id="PF18321"/>
    </source>
</evidence>
<dbReference type="InterPro" id="IPR008927">
    <property type="entry name" value="6-PGluconate_DH-like_C_sf"/>
</dbReference>
<dbReference type="Gene3D" id="1.10.1040.10">
    <property type="entry name" value="N-(1-d-carboxylethyl)-l-norvaline Dehydrogenase, domain 2"/>
    <property type="match status" value="2"/>
</dbReference>
<gene>
    <name evidence="5" type="ORF">E1956_41925</name>
</gene>
<dbReference type="GO" id="GO:0006631">
    <property type="term" value="P:fatty acid metabolic process"/>
    <property type="evidence" value="ECO:0007669"/>
    <property type="project" value="InterPro"/>
</dbReference>
<accession>A0A4P7D4Q0</accession>
<dbReference type="InterPro" id="IPR036291">
    <property type="entry name" value="NAD(P)-bd_dom_sf"/>
</dbReference>
<dbReference type="EMBL" id="CP038151">
    <property type="protein sequence ID" value="QBR03669.1"/>
    <property type="molecule type" value="Genomic_DNA"/>
</dbReference>